<feature type="compositionally biased region" description="Polar residues" evidence="1">
    <location>
        <begin position="218"/>
        <end position="231"/>
    </location>
</feature>
<reference evidence="2 3" key="1">
    <citation type="submission" date="2023-02" db="EMBL/GenBank/DDBJ databases">
        <title>Population genomics of bacteria associated with diatom.</title>
        <authorList>
            <person name="Xie J."/>
            <person name="Wang H."/>
        </authorList>
    </citation>
    <scope>NUCLEOTIDE SEQUENCE [LARGE SCALE GENOMIC DNA]</scope>
    <source>
        <strain evidence="2 3">PT47_8</strain>
    </source>
</reference>
<evidence type="ECO:0000313" key="3">
    <source>
        <dbReference type="Proteomes" id="UP001218364"/>
    </source>
</evidence>
<dbReference type="Proteomes" id="UP001218364">
    <property type="component" value="Unassembled WGS sequence"/>
</dbReference>
<comment type="caution">
    <text evidence="2">The sequence shown here is derived from an EMBL/GenBank/DDBJ whole genome shotgun (WGS) entry which is preliminary data.</text>
</comment>
<dbReference type="AlphaFoldDB" id="A0ABD4XDG0"/>
<sequence length="246" mass="26182">MSIHPIPPQLPTGLASGSTSGQRQRKASVILLGDIALQRGRAHEACGSARYSFALWLAGAMAGPVLWISPPRDAAELNPDGMVDFADPSRFLWVTAPRPEDVLWTMEEALRSGATPLVIAALPAPPAITPVRRLHMAAAAGGPLAMDGNAPLALLLTPGAGGAQGIESRWTMRPAHQYRNRIWQLDRLRARALPPRSWQLTQRAPGSPLTETVAPDTSAPSPGQDQGQSRGTPPMEEAGKQIKKVS</sequence>
<evidence type="ECO:0000313" key="2">
    <source>
        <dbReference type="EMBL" id="MDE4167184.1"/>
    </source>
</evidence>
<organism evidence="2 3">
    <name type="scientific">Phaeobacter gallaeciensis</name>
    <dbReference type="NCBI Taxonomy" id="60890"/>
    <lineage>
        <taxon>Bacteria</taxon>
        <taxon>Pseudomonadati</taxon>
        <taxon>Pseudomonadota</taxon>
        <taxon>Alphaproteobacteria</taxon>
        <taxon>Rhodobacterales</taxon>
        <taxon>Roseobacteraceae</taxon>
        <taxon>Phaeobacter</taxon>
    </lineage>
</organism>
<dbReference type="SUPFAM" id="SSF52540">
    <property type="entry name" value="P-loop containing nucleoside triphosphate hydrolases"/>
    <property type="match status" value="1"/>
</dbReference>
<feature type="region of interest" description="Disordered" evidence="1">
    <location>
        <begin position="196"/>
        <end position="246"/>
    </location>
</feature>
<dbReference type="InterPro" id="IPR027417">
    <property type="entry name" value="P-loop_NTPase"/>
</dbReference>
<evidence type="ECO:0000256" key="1">
    <source>
        <dbReference type="SAM" id="MobiDB-lite"/>
    </source>
</evidence>
<evidence type="ECO:0008006" key="4">
    <source>
        <dbReference type="Google" id="ProtNLM"/>
    </source>
</evidence>
<proteinExistence type="predicted"/>
<feature type="region of interest" description="Disordered" evidence="1">
    <location>
        <begin position="1"/>
        <end position="21"/>
    </location>
</feature>
<dbReference type="RefSeq" id="WP_197492337.1">
    <property type="nucleotide sequence ID" value="NZ_CP015124.1"/>
</dbReference>
<gene>
    <name evidence="2" type="ORF">PXK24_15925</name>
</gene>
<protein>
    <recommendedName>
        <fullName evidence="4">Protein ImuA</fullName>
    </recommendedName>
</protein>
<dbReference type="Gene3D" id="3.40.50.300">
    <property type="entry name" value="P-loop containing nucleotide triphosphate hydrolases"/>
    <property type="match status" value="1"/>
</dbReference>
<feature type="compositionally biased region" description="Pro residues" evidence="1">
    <location>
        <begin position="1"/>
        <end position="10"/>
    </location>
</feature>
<dbReference type="EMBL" id="JARCJK010000008">
    <property type="protein sequence ID" value="MDE4167184.1"/>
    <property type="molecule type" value="Genomic_DNA"/>
</dbReference>
<accession>A0ABD4XDG0</accession>
<name>A0ABD4XDG0_9RHOB</name>